<protein>
    <recommendedName>
        <fullName evidence="12">EH domain binding protein 1</fullName>
    </recommendedName>
</protein>
<dbReference type="Gene3D" id="1.10.418.10">
    <property type="entry name" value="Calponin-like domain"/>
    <property type="match status" value="1"/>
</dbReference>
<evidence type="ECO:0000259" key="9">
    <source>
        <dbReference type="PROSITE" id="PS51848"/>
    </source>
</evidence>
<feature type="domain" description="C2 NT-type" evidence="8">
    <location>
        <begin position="8"/>
        <end position="158"/>
    </location>
</feature>
<feature type="compositionally biased region" description="Basic and acidic residues" evidence="6">
    <location>
        <begin position="257"/>
        <end position="269"/>
    </location>
</feature>
<dbReference type="Pfam" id="PF00307">
    <property type="entry name" value="CH"/>
    <property type="match status" value="1"/>
</dbReference>
<feature type="compositionally biased region" description="Basic and acidic residues" evidence="6">
    <location>
        <begin position="801"/>
        <end position="811"/>
    </location>
</feature>
<feature type="domain" description="Calponin-homology (CH)" evidence="7">
    <location>
        <begin position="436"/>
        <end position="541"/>
    </location>
</feature>
<evidence type="ECO:0000256" key="2">
    <source>
        <dbReference type="ARBA" id="ARBA00022553"/>
    </source>
</evidence>
<dbReference type="InterPro" id="IPR022735">
    <property type="entry name" value="bMERB_dom"/>
</dbReference>
<feature type="domain" description="BMERB" evidence="9">
    <location>
        <begin position="1094"/>
        <end position="1245"/>
    </location>
</feature>
<dbReference type="PANTHER" id="PTHR23167">
    <property type="entry name" value="CALPONIN HOMOLOGY DOMAIN-CONTAINING PROTEIN DDB_G0272472-RELATED"/>
    <property type="match status" value="1"/>
</dbReference>
<evidence type="ECO:0000259" key="8">
    <source>
        <dbReference type="PROSITE" id="PS51840"/>
    </source>
</evidence>
<dbReference type="InterPro" id="IPR019448">
    <property type="entry name" value="NT-C2"/>
</dbReference>
<name>A0AAN9CYZ8_9TELE</name>
<feature type="coiled-coil region" evidence="5">
    <location>
        <begin position="179"/>
        <end position="213"/>
    </location>
</feature>
<comment type="subcellular location">
    <subcellularLocation>
        <location evidence="1">Endosome</location>
    </subcellularLocation>
</comment>
<accession>A0AAN9CYZ8</accession>
<organism evidence="10 11">
    <name type="scientific">Phoxinus phoxinus</name>
    <name type="common">Eurasian minnow</name>
    <dbReference type="NCBI Taxonomy" id="58324"/>
    <lineage>
        <taxon>Eukaryota</taxon>
        <taxon>Metazoa</taxon>
        <taxon>Chordata</taxon>
        <taxon>Craniata</taxon>
        <taxon>Vertebrata</taxon>
        <taxon>Euteleostomi</taxon>
        <taxon>Actinopterygii</taxon>
        <taxon>Neopterygii</taxon>
        <taxon>Teleostei</taxon>
        <taxon>Ostariophysi</taxon>
        <taxon>Cypriniformes</taxon>
        <taxon>Leuciscidae</taxon>
        <taxon>Phoxininae</taxon>
        <taxon>Phoxinus</taxon>
    </lineage>
</organism>
<gene>
    <name evidence="10" type="ORF">R3I93_011002</name>
</gene>
<feature type="compositionally biased region" description="Basic and acidic residues" evidence="6">
    <location>
        <begin position="712"/>
        <end position="728"/>
    </location>
</feature>
<evidence type="ECO:0008006" key="12">
    <source>
        <dbReference type="Google" id="ProtNLM"/>
    </source>
</evidence>
<evidence type="ECO:0000313" key="10">
    <source>
        <dbReference type="EMBL" id="KAK7152949.1"/>
    </source>
</evidence>
<comment type="caution">
    <text evidence="10">The sequence shown here is derived from an EMBL/GenBank/DDBJ whole genome shotgun (WGS) entry which is preliminary data.</text>
</comment>
<evidence type="ECO:0000256" key="3">
    <source>
        <dbReference type="ARBA" id="ARBA00022753"/>
    </source>
</evidence>
<keyword evidence="4 5" id="KW-0175">Coiled coil</keyword>
<dbReference type="PROSITE" id="PS51848">
    <property type="entry name" value="BMERB"/>
    <property type="match status" value="1"/>
</dbReference>
<evidence type="ECO:0000259" key="7">
    <source>
        <dbReference type="PROSITE" id="PS50021"/>
    </source>
</evidence>
<evidence type="ECO:0000256" key="6">
    <source>
        <dbReference type="SAM" id="MobiDB-lite"/>
    </source>
</evidence>
<dbReference type="SMART" id="SM01203">
    <property type="entry name" value="DUF3585"/>
    <property type="match status" value="1"/>
</dbReference>
<feature type="region of interest" description="Disordered" evidence="6">
    <location>
        <begin position="585"/>
        <end position="811"/>
    </location>
</feature>
<feature type="compositionally biased region" description="Polar residues" evidence="6">
    <location>
        <begin position="656"/>
        <end position="671"/>
    </location>
</feature>
<feature type="compositionally biased region" description="Polar residues" evidence="6">
    <location>
        <begin position="729"/>
        <end position="743"/>
    </location>
</feature>
<dbReference type="Pfam" id="PF12130">
    <property type="entry name" value="bMERB_dom"/>
    <property type="match status" value="1"/>
</dbReference>
<feature type="compositionally biased region" description="Low complexity" evidence="6">
    <location>
        <begin position="989"/>
        <end position="1016"/>
    </location>
</feature>
<feature type="region of interest" description="Disordered" evidence="6">
    <location>
        <begin position="1060"/>
        <end position="1098"/>
    </location>
</feature>
<dbReference type="InterPro" id="IPR036872">
    <property type="entry name" value="CH_dom_sf"/>
</dbReference>
<evidence type="ECO:0000256" key="5">
    <source>
        <dbReference type="SAM" id="Coils"/>
    </source>
</evidence>
<feature type="compositionally biased region" description="Basic and acidic residues" evidence="6">
    <location>
        <begin position="1061"/>
        <end position="1098"/>
    </location>
</feature>
<feature type="region of interest" description="Disordered" evidence="6">
    <location>
        <begin position="983"/>
        <end position="1017"/>
    </location>
</feature>
<sequence>MASVWKRLQRVGKHASKFQFVASYQELMVECTKKWQPDKLVVVWTRRSRRKSSKSHSWQPGIKNPYRGVVVWPVPENIEITVTLFKDPHAEEFEDKEWTFVIENESPSGRRKALATSCINMKQYASAMPTQTDVKLKFKPLSKKVVSATLQFSLSCIFLREGKATDEDMQSLASLMSMKQADIGNLDDFEEENEEDEENRVNQEEKAAKITELISKLNFLDQEDQDQSNMSSNPFDEPNDLVDLNPFGDPDEDEASPESHVRPTIKDQEPVCDQDTSYPSNPFDETDTDGDPSKYGNPFDEAEPEPEPQPKISPPRSSKRKNVRPVDMSKYLYANTARTEEEELDESNPFYEPRSSTTDSNTSDMSTKRRAPQAPSAGPNPAVAPGGLAPKTSAPEGTSTPPALAPSAVTAVIGRELASSSPKPSPIPSPILGGRPNASQSLLAWCREVTKNYRGVKITNFTTSWRNGLAFCALLHHFRPDFIDYKALNPQDIKENNKKAYDVFASLGISRLLEPSDMVLLAIPDKLTVMTYLYQIRAHFSGEELNVVQIEANSSRSTYKVGDFETDTNSSIDQDKFYAELNDINREPTDQDAAESNSEHGEKEEEVKSVVTGGGSGSLCVSPGEVLKEVTPSLRLSKAGRDSPAAPTITELHPRPTQSTRTSLETSTSQPPAAEQKKLLKADTLDMGDLSHRLEREKERGQSGGLTTAETRVFREQHEAPRPAEKQTESGLPTWQTGSSLANTHKLGFTYNRDTDLIKKKRASLRHSESDSTSDSSAQTNHTHTPAKHTQEVVTAPVSNNKEEKKVLSRQEELKERARLLLEQARRDAAMKAGNKSTTNAQSPTRTPQIIDERDEERRRQLRERARQLIAEARSGVKMAELPLYTDSTSIACSAAGNNLKGRSKTAGDVVDGVSVEGVDEEGRSDIEATASHADDVTHTNPEEELSSSCLMEDDFTNSASDLASLGVMNSRHVDLKLKKLTEFRPQGGSSPSSSSSSSSLTASSTSPLSPESGGLQNNVDELHAERLRRATERLRSPVVFHKESAVRKTQLKSFSQYVETRPEVKRQRSVPEDLKRSGEERGALTEMEGRKPTEDEKAFKDTSQYVVGELAALESEQRQIDTRASRVEKRLRYLMDTGNNKEEEESMMQEWFTLVNKKNALIRRQNQLSLLEKEHDLERRFELLNRELRAMLAIEDWQKTEAQKRREQLLLDELVILVNKRDALVRDLDAQEKEAEEEDEHLERTLEQNKGKMAKKEEKCVLQ</sequence>
<dbReference type="InterPro" id="IPR001715">
    <property type="entry name" value="CH_dom"/>
</dbReference>
<proteinExistence type="predicted"/>
<dbReference type="SMART" id="SM00033">
    <property type="entry name" value="CH"/>
    <property type="match status" value="1"/>
</dbReference>
<evidence type="ECO:0000256" key="4">
    <source>
        <dbReference type="ARBA" id="ARBA00023054"/>
    </source>
</evidence>
<feature type="region of interest" description="Disordered" evidence="6">
    <location>
        <begin position="222"/>
        <end position="404"/>
    </location>
</feature>
<feature type="compositionally biased region" description="Polar residues" evidence="6">
    <location>
        <begin position="835"/>
        <end position="848"/>
    </location>
</feature>
<dbReference type="FunFam" id="1.10.418.10:FF:000023">
    <property type="entry name" value="EH domain-binding protein 1 isoform X1"/>
    <property type="match status" value="1"/>
</dbReference>
<dbReference type="PROSITE" id="PS51840">
    <property type="entry name" value="C2_NT"/>
    <property type="match status" value="1"/>
</dbReference>
<keyword evidence="3" id="KW-0967">Endosome</keyword>
<keyword evidence="2" id="KW-0597">Phosphoprotein</keyword>
<keyword evidence="11" id="KW-1185">Reference proteome</keyword>
<dbReference type="SUPFAM" id="SSF47576">
    <property type="entry name" value="Calponin-homology domain, CH-domain"/>
    <property type="match status" value="1"/>
</dbReference>
<feature type="compositionally biased region" description="Basic and acidic residues" evidence="6">
    <location>
        <begin position="597"/>
        <end position="608"/>
    </location>
</feature>
<feature type="compositionally biased region" description="Low complexity" evidence="6">
    <location>
        <begin position="355"/>
        <end position="365"/>
    </location>
</feature>
<dbReference type="InterPro" id="IPR050540">
    <property type="entry name" value="F-actin_Monoox_Mical"/>
</dbReference>
<dbReference type="GO" id="GO:0005768">
    <property type="term" value="C:endosome"/>
    <property type="evidence" value="ECO:0007669"/>
    <property type="project" value="UniProtKB-SubCell"/>
</dbReference>
<dbReference type="Pfam" id="PF10358">
    <property type="entry name" value="NT-C2"/>
    <property type="match status" value="1"/>
</dbReference>
<feature type="region of interest" description="Disordered" evidence="6">
    <location>
        <begin position="829"/>
        <end position="858"/>
    </location>
</feature>
<dbReference type="CDD" id="cd21254">
    <property type="entry name" value="CH_EHBP1"/>
    <property type="match status" value="1"/>
</dbReference>
<dbReference type="Proteomes" id="UP001364617">
    <property type="component" value="Unassembled WGS sequence"/>
</dbReference>
<dbReference type="PANTHER" id="PTHR23167:SF43">
    <property type="entry name" value="EH DOMAIN-BINDING PROTEIN 1"/>
    <property type="match status" value="1"/>
</dbReference>
<evidence type="ECO:0000256" key="1">
    <source>
        <dbReference type="ARBA" id="ARBA00004177"/>
    </source>
</evidence>
<dbReference type="PROSITE" id="PS50021">
    <property type="entry name" value="CH"/>
    <property type="match status" value="1"/>
</dbReference>
<feature type="compositionally biased region" description="Basic and acidic residues" evidence="6">
    <location>
        <begin position="1242"/>
        <end position="1264"/>
    </location>
</feature>
<reference evidence="10 11" key="1">
    <citation type="submission" date="2024-02" db="EMBL/GenBank/DDBJ databases">
        <title>Chromosome-level genome assembly of the Eurasian Minnow (Phoxinus phoxinus).</title>
        <authorList>
            <person name="Oriowo T.O."/>
            <person name="Martin S."/>
            <person name="Stange M."/>
            <person name="Chrysostomakis Y."/>
            <person name="Brown T."/>
            <person name="Winkler S."/>
            <person name="Kukowka S."/>
            <person name="Myers E.W."/>
            <person name="Bohne A."/>
        </authorList>
    </citation>
    <scope>NUCLEOTIDE SEQUENCE [LARGE SCALE GENOMIC DNA]</scope>
    <source>
        <strain evidence="10">ZFMK-TIS-60720</strain>
        <tissue evidence="10">Whole Organism</tissue>
    </source>
</reference>
<evidence type="ECO:0000313" key="11">
    <source>
        <dbReference type="Proteomes" id="UP001364617"/>
    </source>
</evidence>
<dbReference type="EMBL" id="JAYKXH010000011">
    <property type="protein sequence ID" value="KAK7152949.1"/>
    <property type="molecule type" value="Genomic_DNA"/>
</dbReference>
<feature type="region of interest" description="Disordered" evidence="6">
    <location>
        <begin position="1233"/>
        <end position="1264"/>
    </location>
</feature>
<dbReference type="AlphaFoldDB" id="A0AAN9CYZ8"/>
<feature type="compositionally biased region" description="Basic and acidic residues" evidence="6">
    <location>
        <begin position="675"/>
        <end position="701"/>
    </location>
</feature>